<evidence type="ECO:0000256" key="3">
    <source>
        <dbReference type="ARBA" id="ARBA00023002"/>
    </source>
</evidence>
<dbReference type="PANTHER" id="PTHR30011">
    <property type="entry name" value="ALKANESULFONATE MONOOXYGENASE-RELATED"/>
    <property type="match status" value="1"/>
</dbReference>
<evidence type="ECO:0000256" key="5">
    <source>
        <dbReference type="ARBA" id="ARBA00033748"/>
    </source>
</evidence>
<dbReference type="GO" id="GO:0004497">
    <property type="term" value="F:monooxygenase activity"/>
    <property type="evidence" value="ECO:0007669"/>
    <property type="project" value="UniProtKB-KW"/>
</dbReference>
<dbReference type="GO" id="GO:0016705">
    <property type="term" value="F:oxidoreductase activity, acting on paired donors, with incorporation or reduction of molecular oxygen"/>
    <property type="evidence" value="ECO:0007669"/>
    <property type="project" value="InterPro"/>
</dbReference>
<keyword evidence="2 6" id="KW-0288">FMN</keyword>
<dbReference type="STRING" id="225324.SAMN02745126_03510"/>
<dbReference type="InterPro" id="IPR016215">
    <property type="entry name" value="NTA_MOA"/>
</dbReference>
<feature type="binding site" evidence="6">
    <location>
        <position position="180"/>
    </location>
    <ligand>
        <name>FMN</name>
        <dbReference type="ChEBI" id="CHEBI:58210"/>
    </ligand>
</feature>
<keyword evidence="3" id="KW-0560">Oxidoreductase</keyword>
<evidence type="ECO:0000313" key="9">
    <source>
        <dbReference type="EMBL" id="SKA10218.1"/>
    </source>
</evidence>
<evidence type="ECO:0000256" key="1">
    <source>
        <dbReference type="ARBA" id="ARBA00022630"/>
    </source>
</evidence>
<evidence type="ECO:0000256" key="7">
    <source>
        <dbReference type="SAM" id="MobiDB-lite"/>
    </source>
</evidence>
<comment type="similarity">
    <text evidence="5">Belongs to the NtaA/SnaA/DszA monooxygenase family.</text>
</comment>
<dbReference type="Gene3D" id="3.20.20.30">
    <property type="entry name" value="Luciferase-like domain"/>
    <property type="match status" value="1"/>
</dbReference>
<dbReference type="NCBIfam" id="TIGR03860">
    <property type="entry name" value="FMN_nitrolo"/>
    <property type="match status" value="1"/>
</dbReference>
<dbReference type="PANTHER" id="PTHR30011:SF16">
    <property type="entry name" value="C2H2 FINGER DOMAIN TRANSCRIPTION FACTOR (EUROFUNG)-RELATED"/>
    <property type="match status" value="1"/>
</dbReference>
<feature type="domain" description="Luciferase-like" evidence="8">
    <location>
        <begin position="49"/>
        <end position="417"/>
    </location>
</feature>
<sequence>MPPFLFAARGMELACYSHGLQSMVERGVSSQAKRMIHLGAFVHETGQHVAAWRHPEAHYQSGTSFSDMVEVARLAEGGKFDFLFLADTAAVNLEGSADARGRMGKVVKFEPMTILSALASVTTHLGLVATSTTTFNEPYTLARQFASLDQISGGRAAWNLVTSNNEQDALNYSRDEHMSHSDRYERAIEFAEVVNGLWDSWDEDAFIRDKDSGVFFDPSKMHVLNHKGKHFKVRGPLNVACSPQGRPVLVQAGASGTGRDVAARLAEVVFTAQTTFEQGKEFYSDVMSRLPRFGRTSDEVKVMPGFYPVVAPTASEAQEKYDYLQSLIQKPVGLSILEHTIGVHDLDKLPLDGPVPEMVDTNGPLSRQRLLLEQARRDNLTLWELCLANAGPRGHVLSIGTPSQVADEMEHWFTGGAADGFNVMPAWLPGSLADFVDLVIPELQRRGLFREEYEATTLRGNLGLPKPVNRHHEQRFMGAAQ</sequence>
<evidence type="ECO:0000259" key="8">
    <source>
        <dbReference type="Pfam" id="PF00296"/>
    </source>
</evidence>
<dbReference type="Pfam" id="PF00296">
    <property type="entry name" value="Bac_luciferase"/>
    <property type="match status" value="1"/>
</dbReference>
<evidence type="ECO:0000256" key="4">
    <source>
        <dbReference type="ARBA" id="ARBA00023033"/>
    </source>
</evidence>
<protein>
    <submittedName>
        <fullName evidence="9">FMN-dependent oxidoreductase, nitrilotriacetate monooxygenase family</fullName>
    </submittedName>
</protein>
<feature type="binding site" evidence="6">
    <location>
        <position position="87"/>
    </location>
    <ligand>
        <name>FMN</name>
        <dbReference type="ChEBI" id="CHEBI:58210"/>
    </ligand>
</feature>
<organism evidence="9 10">
    <name type="scientific">Enhydrobacter aerosaccus</name>
    <dbReference type="NCBI Taxonomy" id="225324"/>
    <lineage>
        <taxon>Bacteria</taxon>
        <taxon>Pseudomonadati</taxon>
        <taxon>Pseudomonadota</taxon>
        <taxon>Alphaproteobacteria</taxon>
        <taxon>Hyphomicrobiales</taxon>
        <taxon>Enhydrobacter</taxon>
    </lineage>
</organism>
<dbReference type="Proteomes" id="UP000190092">
    <property type="component" value="Unassembled WGS sequence"/>
</dbReference>
<proteinExistence type="inferred from homology"/>
<feature type="binding site" evidence="6">
    <location>
        <position position="184"/>
    </location>
    <ligand>
        <name>FMN</name>
        <dbReference type="ChEBI" id="CHEBI:58210"/>
    </ligand>
</feature>
<keyword evidence="1 6" id="KW-0285">Flavoprotein</keyword>
<evidence type="ECO:0000313" key="10">
    <source>
        <dbReference type="Proteomes" id="UP000190092"/>
    </source>
</evidence>
<feature type="binding site" evidence="6">
    <location>
        <position position="255"/>
    </location>
    <ligand>
        <name>FMN</name>
        <dbReference type="ChEBI" id="CHEBI:58210"/>
    </ligand>
</feature>
<dbReference type="EMBL" id="FUWJ01000004">
    <property type="protein sequence ID" value="SKA10218.1"/>
    <property type="molecule type" value="Genomic_DNA"/>
</dbReference>
<dbReference type="InterPro" id="IPR011251">
    <property type="entry name" value="Luciferase-like_dom"/>
</dbReference>
<evidence type="ECO:0000256" key="2">
    <source>
        <dbReference type="ARBA" id="ARBA00022643"/>
    </source>
</evidence>
<feature type="binding site" evidence="6">
    <location>
        <position position="130"/>
    </location>
    <ligand>
        <name>FMN</name>
        <dbReference type="ChEBI" id="CHEBI:58210"/>
    </ligand>
</feature>
<accession>A0A1T4R3L3</accession>
<dbReference type="InterPro" id="IPR051260">
    <property type="entry name" value="Diverse_substr_monoxygenases"/>
</dbReference>
<keyword evidence="4 9" id="KW-0503">Monooxygenase</keyword>
<dbReference type="PIRSF" id="PIRSF000337">
    <property type="entry name" value="NTA_MOA"/>
    <property type="match status" value="1"/>
</dbReference>
<name>A0A1T4R3L3_9HYPH</name>
<dbReference type="SUPFAM" id="SSF51679">
    <property type="entry name" value="Bacterial luciferase-like"/>
    <property type="match status" value="1"/>
</dbReference>
<dbReference type="InterPro" id="IPR036661">
    <property type="entry name" value="Luciferase-like_sf"/>
</dbReference>
<dbReference type="CDD" id="cd01095">
    <property type="entry name" value="Nitrilotriacetate_monoxgenase"/>
    <property type="match status" value="1"/>
</dbReference>
<keyword evidence="10" id="KW-1185">Reference proteome</keyword>
<gene>
    <name evidence="9" type="ORF">SAMN02745126_03510</name>
</gene>
<dbReference type="AlphaFoldDB" id="A0A1T4R3L3"/>
<evidence type="ECO:0000256" key="6">
    <source>
        <dbReference type="PIRSR" id="PIRSR000337-1"/>
    </source>
</evidence>
<feature type="region of interest" description="Disordered" evidence="7">
    <location>
        <begin position="462"/>
        <end position="481"/>
    </location>
</feature>
<reference evidence="10" key="1">
    <citation type="submission" date="2017-02" db="EMBL/GenBank/DDBJ databases">
        <authorList>
            <person name="Varghese N."/>
            <person name="Submissions S."/>
        </authorList>
    </citation>
    <scope>NUCLEOTIDE SEQUENCE [LARGE SCALE GENOMIC DNA]</scope>
    <source>
        <strain evidence="10">ATCC 27094</strain>
    </source>
</reference>